<dbReference type="Gene3D" id="3.30.200.20">
    <property type="entry name" value="Phosphorylase Kinase, domain 1"/>
    <property type="match status" value="1"/>
</dbReference>
<dbReference type="PANTHER" id="PTHR43289:SF6">
    <property type="entry name" value="SERINE_THREONINE-PROTEIN KINASE NEKL-3"/>
    <property type="match status" value="1"/>
</dbReference>
<sequence>MVQENDGQPLPGTPYRLLQRIGSGSCSEVFEVLGRRGQLRALKLLRAMHEGSSEVSARLVQEGRALAALSHPHIVKVEEVGVTSDGRPFLVMPRLFGETLRERLDARGPLATPAAVRIAIQVLGGLAATHRAGIVHRDVKPANVFLVQPRAGGEHAVDDLECAPGALEIDHAVLIDFGIAKVSCDGLEPSTGSNVLGTPRYLSPEQIRGEEVDARTDVYAVGLLLFEAITGRGPFPVVDSMAVMRAHLHTPAPRLRSLLWVPPALDHAVARALEKDPALRWQTADAMAAALAEAQGENGGRETPADGGAGLAAPPTGERSARPLLAHGAAR</sequence>
<keyword evidence="2" id="KW-0547">Nucleotide-binding</keyword>
<dbReference type="GO" id="GO:0004674">
    <property type="term" value="F:protein serine/threonine kinase activity"/>
    <property type="evidence" value="ECO:0007669"/>
    <property type="project" value="TreeGrafter"/>
</dbReference>
<keyword evidence="3 7" id="KW-0418">Kinase</keyword>
<organism evidence="7 8">
    <name type="scientific">Sorangium cellulosum</name>
    <name type="common">Polyangium cellulosum</name>
    <dbReference type="NCBI Taxonomy" id="56"/>
    <lineage>
        <taxon>Bacteria</taxon>
        <taxon>Pseudomonadati</taxon>
        <taxon>Myxococcota</taxon>
        <taxon>Polyangia</taxon>
        <taxon>Polyangiales</taxon>
        <taxon>Polyangiaceae</taxon>
        <taxon>Sorangium</taxon>
    </lineage>
</organism>
<dbReference type="PROSITE" id="PS00108">
    <property type="entry name" value="PROTEIN_KINASE_ST"/>
    <property type="match status" value="1"/>
</dbReference>
<evidence type="ECO:0000256" key="5">
    <source>
        <dbReference type="SAM" id="MobiDB-lite"/>
    </source>
</evidence>
<reference evidence="7 8" key="1">
    <citation type="submission" date="2014-02" db="EMBL/GenBank/DDBJ databases">
        <title>The small core and large imbalanced accessory genome model reveals a collaborative survival strategy of Sorangium cellulosum strains in nature.</title>
        <authorList>
            <person name="Han K."/>
            <person name="Peng R."/>
            <person name="Blom J."/>
            <person name="Li Y.-Z."/>
        </authorList>
    </citation>
    <scope>NUCLEOTIDE SEQUENCE [LARGE SCALE GENOMIC DNA]</scope>
    <source>
        <strain evidence="7 8">So0008-312</strain>
    </source>
</reference>
<dbReference type="AlphaFoldDB" id="A0A150QIQ6"/>
<keyword evidence="4" id="KW-0067">ATP-binding</keyword>
<dbReference type="PANTHER" id="PTHR43289">
    <property type="entry name" value="MITOGEN-ACTIVATED PROTEIN KINASE KINASE KINASE 20-RELATED"/>
    <property type="match status" value="1"/>
</dbReference>
<evidence type="ECO:0000313" key="7">
    <source>
        <dbReference type="EMBL" id="KYF67875.1"/>
    </source>
</evidence>
<protein>
    <submittedName>
        <fullName evidence="7">Protein kinase</fullName>
    </submittedName>
</protein>
<dbReference type="InterPro" id="IPR008271">
    <property type="entry name" value="Ser/Thr_kinase_AS"/>
</dbReference>
<dbReference type="InterPro" id="IPR011009">
    <property type="entry name" value="Kinase-like_dom_sf"/>
</dbReference>
<comment type="caution">
    <text evidence="7">The sequence shown here is derived from an EMBL/GenBank/DDBJ whole genome shotgun (WGS) entry which is preliminary data.</text>
</comment>
<accession>A0A150QIQ6</accession>
<dbReference type="GO" id="GO:0005524">
    <property type="term" value="F:ATP binding"/>
    <property type="evidence" value="ECO:0007669"/>
    <property type="project" value="UniProtKB-KW"/>
</dbReference>
<evidence type="ECO:0000256" key="1">
    <source>
        <dbReference type="ARBA" id="ARBA00022679"/>
    </source>
</evidence>
<dbReference type="RefSeq" id="WP_061609531.1">
    <property type="nucleotide sequence ID" value="NZ_JEMA01000606.1"/>
</dbReference>
<feature type="domain" description="Protein kinase" evidence="6">
    <location>
        <begin position="15"/>
        <end position="292"/>
    </location>
</feature>
<dbReference type="PROSITE" id="PS50011">
    <property type="entry name" value="PROTEIN_KINASE_DOM"/>
    <property type="match status" value="1"/>
</dbReference>
<name>A0A150QIQ6_SORCE</name>
<gene>
    <name evidence="7" type="ORF">BE15_35480</name>
</gene>
<evidence type="ECO:0000313" key="8">
    <source>
        <dbReference type="Proteomes" id="UP000075260"/>
    </source>
</evidence>
<dbReference type="Pfam" id="PF00069">
    <property type="entry name" value="Pkinase"/>
    <property type="match status" value="1"/>
</dbReference>
<proteinExistence type="predicted"/>
<feature type="region of interest" description="Disordered" evidence="5">
    <location>
        <begin position="293"/>
        <end position="331"/>
    </location>
</feature>
<dbReference type="InterPro" id="IPR000719">
    <property type="entry name" value="Prot_kinase_dom"/>
</dbReference>
<evidence type="ECO:0000256" key="3">
    <source>
        <dbReference type="ARBA" id="ARBA00022777"/>
    </source>
</evidence>
<evidence type="ECO:0000256" key="2">
    <source>
        <dbReference type="ARBA" id="ARBA00022741"/>
    </source>
</evidence>
<evidence type="ECO:0000256" key="4">
    <source>
        <dbReference type="ARBA" id="ARBA00022840"/>
    </source>
</evidence>
<evidence type="ECO:0000259" key="6">
    <source>
        <dbReference type="PROSITE" id="PS50011"/>
    </source>
</evidence>
<dbReference type="OrthoDB" id="9801841at2"/>
<dbReference type="CDD" id="cd14014">
    <property type="entry name" value="STKc_PknB_like"/>
    <property type="match status" value="1"/>
</dbReference>
<dbReference type="Proteomes" id="UP000075260">
    <property type="component" value="Unassembled WGS sequence"/>
</dbReference>
<dbReference type="SUPFAM" id="SSF56112">
    <property type="entry name" value="Protein kinase-like (PK-like)"/>
    <property type="match status" value="1"/>
</dbReference>
<dbReference type="EMBL" id="JEMA01000606">
    <property type="protein sequence ID" value="KYF67875.1"/>
    <property type="molecule type" value="Genomic_DNA"/>
</dbReference>
<dbReference type="SMART" id="SM00220">
    <property type="entry name" value="S_TKc"/>
    <property type="match status" value="1"/>
</dbReference>
<dbReference type="Gene3D" id="1.10.510.10">
    <property type="entry name" value="Transferase(Phosphotransferase) domain 1"/>
    <property type="match status" value="1"/>
</dbReference>
<keyword evidence="1" id="KW-0808">Transferase</keyword>